<evidence type="ECO:0000313" key="2">
    <source>
        <dbReference type="Proteomes" id="UP000052022"/>
    </source>
</evidence>
<dbReference type="STRING" id="928856.SAMN04488049_102354"/>
<name>A0A0P1GX96_9RHOB</name>
<dbReference type="EMBL" id="CYSD01000042">
    <property type="protein sequence ID" value="CUH81627.1"/>
    <property type="molecule type" value="Genomic_DNA"/>
</dbReference>
<accession>A0A0P1GX96</accession>
<dbReference type="Proteomes" id="UP000052022">
    <property type="component" value="Unassembled WGS sequence"/>
</dbReference>
<gene>
    <name evidence="1" type="ORF">TRM7557_03517</name>
</gene>
<dbReference type="RefSeq" id="WP_058291480.1">
    <property type="nucleotide sequence ID" value="NZ_CYSD01000042.1"/>
</dbReference>
<dbReference type="InterPro" id="IPR038666">
    <property type="entry name" value="SSP1_head-tail_sf"/>
</dbReference>
<organism evidence="1 2">
    <name type="scientific">Tritonibacter multivorans</name>
    <dbReference type="NCBI Taxonomy" id="928856"/>
    <lineage>
        <taxon>Bacteria</taxon>
        <taxon>Pseudomonadati</taxon>
        <taxon>Pseudomonadota</taxon>
        <taxon>Alphaproteobacteria</taxon>
        <taxon>Rhodobacterales</taxon>
        <taxon>Paracoccaceae</taxon>
        <taxon>Tritonibacter</taxon>
    </lineage>
</organism>
<dbReference type="OrthoDB" id="7570189at2"/>
<dbReference type="Pfam" id="PF05521">
    <property type="entry name" value="Phage_HCP"/>
    <property type="match status" value="1"/>
</dbReference>
<keyword evidence="2" id="KW-1185">Reference proteome</keyword>
<protein>
    <submittedName>
        <fullName evidence="1">Bacteriophage head-tail adaptor</fullName>
    </submittedName>
</protein>
<evidence type="ECO:0000313" key="1">
    <source>
        <dbReference type="EMBL" id="CUH81627.1"/>
    </source>
</evidence>
<proteinExistence type="predicted"/>
<dbReference type="AlphaFoldDB" id="A0A0P1GX96"/>
<dbReference type="Gene3D" id="2.40.10.270">
    <property type="entry name" value="Bacteriophage SPP1 head-tail adaptor protein"/>
    <property type="match status" value="1"/>
</dbReference>
<reference evidence="1 2" key="1">
    <citation type="submission" date="2015-09" db="EMBL/GenBank/DDBJ databases">
        <authorList>
            <consortium name="Swine Surveillance"/>
        </authorList>
    </citation>
    <scope>NUCLEOTIDE SEQUENCE [LARGE SCALE GENOMIC DNA]</scope>
    <source>
        <strain evidence="1 2">CECT 7557</strain>
    </source>
</reference>
<dbReference type="InterPro" id="IPR008767">
    <property type="entry name" value="Phage_SPP1_head-tail_adaptor"/>
</dbReference>
<sequence length="116" mass="13068">MRRSRVTPRLTRRLRLEEVNRVADGAGGFTEVWVEKGRLWAEVRSLTGRETTQGGVPLSVQRYRITLRAAPDGSPERPRADQRFRDGSRIFRITAVGDADPEGRFLTAQATEETAT</sequence>